<gene>
    <name evidence="1" type="ORF">TbgDal_XI4710</name>
</gene>
<dbReference type="AlphaFoldDB" id="D0A6Q2"/>
<dbReference type="Proteomes" id="UP000002316">
    <property type="component" value="Chromosome 11"/>
</dbReference>
<protein>
    <submittedName>
        <fullName evidence="1">Uncharacterized protein</fullName>
    </submittedName>
</protein>
<reference evidence="2" key="1">
    <citation type="journal article" date="2010" name="PLoS Negl. Trop. Dis.">
        <title>The genome sequence of Trypanosoma brucei gambiense, causative agent of chronic human african trypanosomiasis.</title>
        <authorList>
            <person name="Jackson A.P."/>
            <person name="Sanders M."/>
            <person name="Berry A."/>
            <person name="McQuillan J."/>
            <person name="Aslett M.A."/>
            <person name="Quail M.A."/>
            <person name="Chukualim B."/>
            <person name="Capewell P."/>
            <person name="MacLeod A."/>
            <person name="Melville S.E."/>
            <person name="Gibson W."/>
            <person name="Barry J.D."/>
            <person name="Berriman M."/>
            <person name="Hertz-Fowler C."/>
        </authorList>
    </citation>
    <scope>NUCLEOTIDE SEQUENCE [LARGE SCALE GENOMIC DNA]</scope>
    <source>
        <strain evidence="2">MHOM/CI/86/DAL972</strain>
    </source>
</reference>
<organism evidence="1 2">
    <name type="scientific">Trypanosoma brucei gambiense (strain MHOM/CI/86/DAL972)</name>
    <dbReference type="NCBI Taxonomy" id="679716"/>
    <lineage>
        <taxon>Eukaryota</taxon>
        <taxon>Discoba</taxon>
        <taxon>Euglenozoa</taxon>
        <taxon>Kinetoplastea</taxon>
        <taxon>Metakinetoplastina</taxon>
        <taxon>Trypanosomatida</taxon>
        <taxon>Trypanosomatidae</taxon>
        <taxon>Trypanosoma</taxon>
    </lineage>
</organism>
<dbReference type="RefSeq" id="XP_011779617.1">
    <property type="nucleotide sequence ID" value="XM_011781315.1"/>
</dbReference>
<proteinExistence type="predicted"/>
<dbReference type="KEGG" id="tbg:TbgDal_XI4710"/>
<evidence type="ECO:0000313" key="2">
    <source>
        <dbReference type="Proteomes" id="UP000002316"/>
    </source>
</evidence>
<sequence length="123" mass="13095">MVGAVGLTEHNRRCRFSFGSAVITIIRPQYRRNQVEHTPGVPRTLGAIKSGAFGKQLDQTLRTGCGRETKGNPQPFAIGVLRALCLLAQTAPAAEAGGGELWCAGRRPTAEAFQSLSLSGCRT</sequence>
<accession>D0A6Q2</accession>
<evidence type="ECO:0000313" key="1">
    <source>
        <dbReference type="EMBL" id="CBH17353.1"/>
    </source>
</evidence>
<dbReference type="GeneID" id="23867465"/>
<dbReference type="EMBL" id="FN554974">
    <property type="protein sequence ID" value="CBH17353.1"/>
    <property type="molecule type" value="Genomic_DNA"/>
</dbReference>
<name>D0A6Q2_TRYB9</name>